<evidence type="ECO:0000256" key="2">
    <source>
        <dbReference type="ARBA" id="ARBA00010410"/>
    </source>
</evidence>
<comment type="similarity">
    <text evidence="2">Belongs to the SNAPC3/SRD2 family.</text>
</comment>
<reference evidence="11" key="2">
    <citation type="submission" date="2025-09" db="UniProtKB">
        <authorList>
            <consortium name="Ensembl"/>
        </authorList>
    </citation>
    <scope>IDENTIFICATION</scope>
</reference>
<keyword evidence="5" id="KW-0238">DNA-binding</keyword>
<dbReference type="GO" id="GO:0003681">
    <property type="term" value="F:bent DNA binding"/>
    <property type="evidence" value="ECO:0007669"/>
    <property type="project" value="TreeGrafter"/>
</dbReference>
<evidence type="ECO:0000256" key="3">
    <source>
        <dbReference type="ARBA" id="ARBA00013634"/>
    </source>
</evidence>
<keyword evidence="12" id="KW-1185">Reference proteome</keyword>
<organism evidence="11 12">
    <name type="scientific">Oncorhynchus kisutch</name>
    <name type="common">Coho salmon</name>
    <name type="synonym">Salmo kisutch</name>
    <dbReference type="NCBI Taxonomy" id="8019"/>
    <lineage>
        <taxon>Eukaryota</taxon>
        <taxon>Metazoa</taxon>
        <taxon>Chordata</taxon>
        <taxon>Craniata</taxon>
        <taxon>Vertebrata</taxon>
        <taxon>Euteleostomi</taxon>
        <taxon>Actinopterygii</taxon>
        <taxon>Neopterygii</taxon>
        <taxon>Teleostei</taxon>
        <taxon>Protacanthopterygii</taxon>
        <taxon>Salmoniformes</taxon>
        <taxon>Salmonidae</taxon>
        <taxon>Salmoninae</taxon>
        <taxon>Oncorhynchus</taxon>
    </lineage>
</organism>
<dbReference type="PANTHER" id="PTHR13421">
    <property type="entry name" value="SNRNA-ACTIVATING PROTEIN COMPLEX SUBUNIT 3"/>
    <property type="match status" value="1"/>
</dbReference>
<comment type="function">
    <text evidence="8">Part of the SNAPc complex required for the transcription of both RNA polymerase II and III small-nuclear RNA genes. Binds to the proximal sequence element (PSE), a non-TATA-box basal promoter element common to these 2 types of genes. Recruits TBP and BRF2 to the U6 snRNA TATA box.</text>
</comment>
<dbReference type="GO" id="GO:0001006">
    <property type="term" value="F:RNA polymerase III type 3 promoter sequence-specific DNA binding"/>
    <property type="evidence" value="ECO:0007669"/>
    <property type="project" value="TreeGrafter"/>
</dbReference>
<evidence type="ECO:0000256" key="4">
    <source>
        <dbReference type="ARBA" id="ARBA00023015"/>
    </source>
</evidence>
<dbReference type="GO" id="GO:0042795">
    <property type="term" value="P:snRNA transcription by RNA polymerase II"/>
    <property type="evidence" value="ECO:0007669"/>
    <property type="project" value="TreeGrafter"/>
</dbReference>
<keyword evidence="6" id="KW-0804">Transcription</keyword>
<evidence type="ECO:0000256" key="10">
    <source>
        <dbReference type="ARBA" id="ARBA00029606"/>
    </source>
</evidence>
<evidence type="ECO:0000313" key="12">
    <source>
        <dbReference type="Proteomes" id="UP000694557"/>
    </source>
</evidence>
<evidence type="ECO:0000256" key="5">
    <source>
        <dbReference type="ARBA" id="ARBA00023125"/>
    </source>
</evidence>
<evidence type="ECO:0000256" key="6">
    <source>
        <dbReference type="ARBA" id="ARBA00023163"/>
    </source>
</evidence>
<dbReference type="Ensembl" id="ENSOKIT00005105435.1">
    <property type="protein sequence ID" value="ENSOKIP00005098392.1"/>
    <property type="gene ID" value="ENSOKIG00005043299.1"/>
</dbReference>
<name>A0A8C7N319_ONCKI</name>
<keyword evidence="7" id="KW-0539">Nucleus</keyword>
<sequence length="124" mass="14502">MTLQMLGSHSLVDLRDFSNTPDMAPDFISKDHFKSAFFYFEGVFYNDMRHPECQDMSETTIDWAKTRDFPTFHKANMEDTRFYDLKVKVGYPYLFCHQGDCEHVVIITDIRSEVILSSILIPGF</sequence>
<dbReference type="Pfam" id="PF12251">
    <property type="entry name" value="SNAPC3"/>
    <property type="match status" value="1"/>
</dbReference>
<keyword evidence="4" id="KW-0805">Transcription regulation</keyword>
<dbReference type="GO" id="GO:0042796">
    <property type="term" value="P:snRNA transcription by RNA polymerase III"/>
    <property type="evidence" value="ECO:0007669"/>
    <property type="project" value="TreeGrafter"/>
</dbReference>
<evidence type="ECO:0000256" key="9">
    <source>
        <dbReference type="ARBA" id="ARBA00025958"/>
    </source>
</evidence>
<dbReference type="GO" id="GO:0001046">
    <property type="term" value="F:core promoter sequence-specific DNA binding"/>
    <property type="evidence" value="ECO:0007669"/>
    <property type="project" value="TreeGrafter"/>
</dbReference>
<dbReference type="AlphaFoldDB" id="A0A8C7N319"/>
<dbReference type="GeneTree" id="ENSGT00390000005708"/>
<evidence type="ECO:0000256" key="7">
    <source>
        <dbReference type="ARBA" id="ARBA00023242"/>
    </source>
</evidence>
<comment type="subcellular location">
    <subcellularLocation>
        <location evidence="1">Nucleus</location>
    </subcellularLocation>
</comment>
<evidence type="ECO:0000313" key="11">
    <source>
        <dbReference type="Ensembl" id="ENSOKIP00005098392.1"/>
    </source>
</evidence>
<evidence type="ECO:0000256" key="1">
    <source>
        <dbReference type="ARBA" id="ARBA00004123"/>
    </source>
</evidence>
<dbReference type="PANTHER" id="PTHR13421:SF16">
    <property type="entry name" value="SNRNA-ACTIVATING PROTEIN COMPLEX SUBUNIT 3"/>
    <property type="match status" value="1"/>
</dbReference>
<reference evidence="11" key="1">
    <citation type="submission" date="2025-08" db="UniProtKB">
        <authorList>
            <consortium name="Ensembl"/>
        </authorList>
    </citation>
    <scope>IDENTIFICATION</scope>
</reference>
<protein>
    <recommendedName>
        <fullName evidence="3">snRNA-activating protein complex subunit 3</fullName>
    </recommendedName>
    <alternativeName>
        <fullName evidence="10">Small nuclear RNA-activating complex polypeptide 3</fullName>
    </alternativeName>
</protein>
<dbReference type="Proteomes" id="UP000694557">
    <property type="component" value="Unassembled WGS sequence"/>
</dbReference>
<comment type="subunit">
    <text evidence="9">Part of the SNAPc complex composed of 5 subunits: SNAPC1, SNAPC2, SNAPC3, SNAPC4 and SNAPC5. SNAPC3 interacts with SNAPC1.</text>
</comment>
<dbReference type="InterPro" id="IPR022042">
    <property type="entry name" value="snRNA-activating_su3"/>
</dbReference>
<dbReference type="GO" id="GO:0005634">
    <property type="term" value="C:nucleus"/>
    <property type="evidence" value="ECO:0007669"/>
    <property type="project" value="UniProtKB-SubCell"/>
</dbReference>
<accession>A0A8C7N319</accession>
<dbReference type="GO" id="GO:0000978">
    <property type="term" value="F:RNA polymerase II cis-regulatory region sequence-specific DNA binding"/>
    <property type="evidence" value="ECO:0007669"/>
    <property type="project" value="TreeGrafter"/>
</dbReference>
<proteinExistence type="inferred from homology"/>
<evidence type="ECO:0000256" key="8">
    <source>
        <dbReference type="ARBA" id="ARBA00025193"/>
    </source>
</evidence>
<dbReference type="GO" id="GO:0019185">
    <property type="term" value="C:snRNA-activating protein complex"/>
    <property type="evidence" value="ECO:0007669"/>
    <property type="project" value="TreeGrafter"/>
</dbReference>